<accession>A0A381UDX3</accession>
<dbReference type="GO" id="GO:0044780">
    <property type="term" value="P:bacterial-type flagellum assembly"/>
    <property type="evidence" value="ECO:0007669"/>
    <property type="project" value="InterPro"/>
</dbReference>
<organism evidence="4">
    <name type="scientific">marine metagenome</name>
    <dbReference type="NCBI Taxonomy" id="408172"/>
    <lineage>
        <taxon>unclassified sequences</taxon>
        <taxon>metagenomes</taxon>
        <taxon>ecological metagenomes</taxon>
    </lineage>
</organism>
<evidence type="ECO:0000256" key="1">
    <source>
        <dbReference type="ARBA" id="ARBA00022490"/>
    </source>
</evidence>
<evidence type="ECO:0008006" key="5">
    <source>
        <dbReference type="Google" id="ProtNLM"/>
    </source>
</evidence>
<evidence type="ECO:0000256" key="2">
    <source>
        <dbReference type="ARBA" id="ARBA00022795"/>
    </source>
</evidence>
<dbReference type="PANTHER" id="PTHR39190">
    <property type="entry name" value="FLAGELLAR ASSEMBLY FACTOR FLIW"/>
    <property type="match status" value="1"/>
</dbReference>
<dbReference type="Pfam" id="PF02623">
    <property type="entry name" value="FliW"/>
    <property type="match status" value="1"/>
</dbReference>
<evidence type="ECO:0000256" key="3">
    <source>
        <dbReference type="ARBA" id="ARBA00022845"/>
    </source>
</evidence>
<dbReference type="HAMAP" id="MF_01185">
    <property type="entry name" value="FliW"/>
    <property type="match status" value="1"/>
</dbReference>
<keyword evidence="2" id="KW-1005">Bacterial flagellum biogenesis</keyword>
<dbReference type="PANTHER" id="PTHR39190:SF1">
    <property type="entry name" value="FLAGELLAR ASSEMBLY FACTOR FLIW"/>
    <property type="match status" value="1"/>
</dbReference>
<protein>
    <recommendedName>
        <fullName evidence="5">Flagellar assembly factor FliW</fullName>
    </recommendedName>
</protein>
<dbReference type="InterPro" id="IPR024046">
    <property type="entry name" value="Flagellar_assmbl_FliW_dom_sf"/>
</dbReference>
<keyword evidence="1" id="KW-0963">Cytoplasm</keyword>
<evidence type="ECO:0000313" key="4">
    <source>
        <dbReference type="EMBL" id="SVA26406.1"/>
    </source>
</evidence>
<gene>
    <name evidence="4" type="ORF">METZ01_LOCUS79260</name>
</gene>
<keyword evidence="3" id="KW-0810">Translation regulation</keyword>
<dbReference type="AlphaFoldDB" id="A0A381UDX3"/>
<dbReference type="GO" id="GO:0006417">
    <property type="term" value="P:regulation of translation"/>
    <property type="evidence" value="ECO:0007669"/>
    <property type="project" value="UniProtKB-KW"/>
</dbReference>
<reference evidence="4" key="1">
    <citation type="submission" date="2018-05" db="EMBL/GenBank/DDBJ databases">
        <authorList>
            <person name="Lanie J.A."/>
            <person name="Ng W.-L."/>
            <person name="Kazmierczak K.M."/>
            <person name="Andrzejewski T.M."/>
            <person name="Davidsen T.M."/>
            <person name="Wayne K.J."/>
            <person name="Tettelin H."/>
            <person name="Glass J.I."/>
            <person name="Rusch D."/>
            <person name="Podicherti R."/>
            <person name="Tsui H.-C.T."/>
            <person name="Winkler M.E."/>
        </authorList>
    </citation>
    <scope>NUCLEOTIDE SEQUENCE</scope>
</reference>
<dbReference type="InterPro" id="IPR003775">
    <property type="entry name" value="Flagellar_assembly_factor_FliW"/>
</dbReference>
<sequence length="137" mass="15587">MLNGNGTDFDLTNIIDFDNGIPGFEELSKFIVVPLKEHHPFQVLQSLEAPPIAMFVIPIHHFESKQEIKIERIDLEQIGVKSQDDTDIYFVMRMSQEEKIFTANTKAPIVINSKILQGCQVILDNPKLQIEQPLDLA</sequence>
<proteinExistence type="inferred from homology"/>
<dbReference type="SUPFAM" id="SSF141457">
    <property type="entry name" value="BH3618-like"/>
    <property type="match status" value="1"/>
</dbReference>
<dbReference type="EMBL" id="UINC01006250">
    <property type="protein sequence ID" value="SVA26406.1"/>
    <property type="molecule type" value="Genomic_DNA"/>
</dbReference>
<dbReference type="Gene3D" id="2.30.290.10">
    <property type="entry name" value="BH3618-like"/>
    <property type="match status" value="1"/>
</dbReference>
<name>A0A381UDX3_9ZZZZ</name>